<evidence type="ECO:0000313" key="2">
    <source>
        <dbReference type="EMBL" id="EWZ49872.1"/>
    </source>
</evidence>
<keyword evidence="1" id="KW-0812">Transmembrane</keyword>
<reference evidence="2" key="2">
    <citation type="submission" date="2012-06" db="EMBL/GenBank/DDBJ databases">
        <title>Annotation of the Genome Sequence of Fusarium oxysporum Fo47.</title>
        <authorList>
            <consortium name="The Broad Institute Genomics Platform"/>
            <person name="Ma L.-J."/>
            <person name="Corby-Kistler H."/>
            <person name="Broz K."/>
            <person name="Gale L.R."/>
            <person name="Jonkers W."/>
            <person name="O'Donnell K."/>
            <person name="Ploetz R."/>
            <person name="Steinberg C."/>
            <person name="Schwartz D.C."/>
            <person name="VanEtten H."/>
            <person name="Zhou S."/>
            <person name="Young S.K."/>
            <person name="Zeng Q."/>
            <person name="Gargeya S."/>
            <person name="Fitzgerald M."/>
            <person name="Abouelleil A."/>
            <person name="Alvarado L."/>
            <person name="Chapman S.B."/>
            <person name="Gainer-Dewar J."/>
            <person name="Goldberg J."/>
            <person name="Griggs A."/>
            <person name="Gujja S."/>
            <person name="Hansen M."/>
            <person name="Howarth C."/>
            <person name="Imamovic A."/>
            <person name="Ireland A."/>
            <person name="Larimer J."/>
            <person name="McCowan C."/>
            <person name="Murphy C."/>
            <person name="Pearson M."/>
            <person name="Poon T.W."/>
            <person name="Priest M."/>
            <person name="Roberts A."/>
            <person name="Saif S."/>
            <person name="Shea T."/>
            <person name="Sykes S."/>
            <person name="Wortman J."/>
            <person name="Nusbaum C."/>
            <person name="Birren B."/>
        </authorList>
    </citation>
    <scope>NUCLEOTIDE SEQUENCE</scope>
    <source>
        <strain evidence="2">Fo47</strain>
    </source>
</reference>
<protein>
    <submittedName>
        <fullName evidence="2">Uncharacterized protein</fullName>
    </submittedName>
</protein>
<keyword evidence="1" id="KW-0472">Membrane</keyword>
<reference evidence="2" key="1">
    <citation type="submission" date="2011-06" db="EMBL/GenBank/DDBJ databases">
        <title>The Genome Sequence of Fusarium oxysporum Fo47.</title>
        <authorList>
            <consortium name="The Broad Institute Genome Sequencing Platform"/>
            <person name="Ma L.-J."/>
            <person name="Gale L.R."/>
            <person name="Schwartz D.C."/>
            <person name="Zhou S."/>
            <person name="Corby-Kistler H."/>
            <person name="Young S.K."/>
            <person name="Zeng Q."/>
            <person name="Gargeya S."/>
            <person name="Fitzgerald M."/>
            <person name="Haas B."/>
            <person name="Abouelleil A."/>
            <person name="Alvarado L."/>
            <person name="Arachchi H.M."/>
            <person name="Berlin A."/>
            <person name="Brown A."/>
            <person name="Chapman S.B."/>
            <person name="Chen Z."/>
            <person name="Dunbar C."/>
            <person name="Freedman E."/>
            <person name="Gearin G."/>
            <person name="Gellesch M."/>
            <person name="Goldberg J."/>
            <person name="Griggs A."/>
            <person name="Gujja S."/>
            <person name="Heiman D."/>
            <person name="Howarth C."/>
            <person name="Larson L."/>
            <person name="Lui A."/>
            <person name="MacDonald P.J.P."/>
            <person name="Mehta T."/>
            <person name="Montmayeur A."/>
            <person name="Murphy C."/>
            <person name="Neiman D."/>
            <person name="Pearson M."/>
            <person name="Priest M."/>
            <person name="Roberts A."/>
            <person name="Saif S."/>
            <person name="Shea T."/>
            <person name="Shenoy N."/>
            <person name="Sisk P."/>
            <person name="Stolte C."/>
            <person name="Sykes S."/>
            <person name="Wortman J."/>
            <person name="Nusbaum C."/>
            <person name="Birren B."/>
        </authorList>
    </citation>
    <scope>NUCLEOTIDE SEQUENCE [LARGE SCALE GENOMIC DNA]</scope>
    <source>
        <strain evidence="2">Fo47</strain>
    </source>
</reference>
<proteinExistence type="predicted"/>
<dbReference type="HOGENOM" id="CLU_1695545_0_0_1"/>
<sequence length="178" mass="20227">MVNYLSANKVFVPVLWNIPHIKSDRHFPLSFVRLRMRTVNDNQSILCSWSLGPLLVTYAPTYHSKNCGYTHCHPRPCNLPTRCCRRHGINCDEQIPVSSVVGSAGSCLPTYKESRGIIPLLPQQPTHFSRWPTEPSTRPHFRRLITTKQLLSFGSALALVSYGSVFIRVFNSFNTDQI</sequence>
<evidence type="ECO:0000256" key="1">
    <source>
        <dbReference type="SAM" id="Phobius"/>
    </source>
</evidence>
<dbReference type="Proteomes" id="UP000030766">
    <property type="component" value="Unassembled WGS sequence"/>
</dbReference>
<organism evidence="2">
    <name type="scientific">Fusarium oxysporum Fo47</name>
    <dbReference type="NCBI Taxonomy" id="660027"/>
    <lineage>
        <taxon>Eukaryota</taxon>
        <taxon>Fungi</taxon>
        <taxon>Dikarya</taxon>
        <taxon>Ascomycota</taxon>
        <taxon>Pezizomycotina</taxon>
        <taxon>Sordariomycetes</taxon>
        <taxon>Hypocreomycetidae</taxon>
        <taxon>Hypocreales</taxon>
        <taxon>Nectriaceae</taxon>
        <taxon>Fusarium</taxon>
        <taxon>Fusarium oxysporum species complex</taxon>
    </lineage>
</organism>
<dbReference type="EMBL" id="JH717896">
    <property type="protein sequence ID" value="EWZ49872.1"/>
    <property type="molecule type" value="Genomic_DNA"/>
</dbReference>
<feature type="transmembrane region" description="Helical" evidence="1">
    <location>
        <begin position="150"/>
        <end position="170"/>
    </location>
</feature>
<dbReference type="AlphaFoldDB" id="W9KZE8"/>
<accession>W9KZE8</accession>
<name>W9KZE8_FUSOX</name>
<keyword evidence="1" id="KW-1133">Transmembrane helix</keyword>
<dbReference type="VEuPathDB" id="FungiDB:FOZG_00666"/>
<gene>
    <name evidence="2" type="ORF">FOZG_00666</name>
</gene>